<reference evidence="2 3" key="1">
    <citation type="submission" date="2021-01" db="EMBL/GenBank/DDBJ databases">
        <title>Carboxyliciviraga sp.nov., isolated from coastal sediments.</title>
        <authorList>
            <person name="Lu D."/>
            <person name="Zhang T."/>
        </authorList>
    </citation>
    <scope>NUCLEOTIDE SEQUENCE [LARGE SCALE GENOMIC DNA]</scope>
    <source>
        <strain evidence="2 3">N1Y132</strain>
    </source>
</reference>
<gene>
    <name evidence="2" type="ORF">JIV24_17120</name>
</gene>
<name>A0ABS1HN24_9BACT</name>
<dbReference type="InterPro" id="IPR046070">
    <property type="entry name" value="DUF6029"/>
</dbReference>
<evidence type="ECO:0000313" key="2">
    <source>
        <dbReference type="EMBL" id="MBK3519072.1"/>
    </source>
</evidence>
<dbReference type="EMBL" id="JAENRR010000051">
    <property type="protein sequence ID" value="MBK3519072.1"/>
    <property type="molecule type" value="Genomic_DNA"/>
</dbReference>
<keyword evidence="1" id="KW-0732">Signal</keyword>
<sequence>MRYVLIFIAVITLSFNQAEAQVSGTSLMEYQYGELPTANEDPFNALYNKININYRYQKLKVNSGFQYYLTPYSDRNYIEPGWMGLNYRSKGWEFKAGNFNETIGRGILLRSYEIQGAVIEDISFRSKQYFYRDIMGASAGYRHKKYAIKASYGFVLNNLIPPTDSWQNRRDDEIAALSAEYKLLKQTISGTYMRLSNKAATSDYAMTTLNGRLFSFLNYYTAYATTVNSQSKGHALYASLNFSLGKIGLSAEMKNYDNFVIGSGINEPPALVKEHSYRVLNRSTHVLQPDNETGFQLEAFYQASDKTLITLNHTVANNDIGKTLTYSEWFAEVSSTINSTDAKLFIDYANDPLKGEMDRISAGTNIDVPFKTKQGVLIELEYQTFDRSDKSNQNYVGALTFRYDSRLFIGTLSEWSNDNFVTETDKLWLSGTLRYKLDQKHTIQLFAGERRGGPACSAGVCYEVLDFKGVELRWNARF</sequence>
<proteinExistence type="predicted"/>
<evidence type="ECO:0000256" key="1">
    <source>
        <dbReference type="SAM" id="SignalP"/>
    </source>
</evidence>
<evidence type="ECO:0000313" key="3">
    <source>
        <dbReference type="Proteomes" id="UP000605676"/>
    </source>
</evidence>
<dbReference type="Pfam" id="PF19494">
    <property type="entry name" value="DUF6029"/>
    <property type="match status" value="2"/>
</dbReference>
<dbReference type="RefSeq" id="WP_200466293.1">
    <property type="nucleotide sequence ID" value="NZ_JAENRR010000051.1"/>
</dbReference>
<feature type="signal peptide" evidence="1">
    <location>
        <begin position="1"/>
        <end position="20"/>
    </location>
</feature>
<protein>
    <submittedName>
        <fullName evidence="2">Uncharacterized protein</fullName>
    </submittedName>
</protein>
<feature type="chain" id="PRO_5046070284" evidence="1">
    <location>
        <begin position="21"/>
        <end position="478"/>
    </location>
</feature>
<accession>A0ABS1HN24</accession>
<comment type="caution">
    <text evidence="2">The sequence shown here is derived from an EMBL/GenBank/DDBJ whole genome shotgun (WGS) entry which is preliminary data.</text>
</comment>
<dbReference type="Proteomes" id="UP000605676">
    <property type="component" value="Unassembled WGS sequence"/>
</dbReference>
<keyword evidence="3" id="KW-1185">Reference proteome</keyword>
<organism evidence="2 3">
    <name type="scientific">Carboxylicivirga marina</name>
    <dbReference type="NCBI Taxonomy" id="2800988"/>
    <lineage>
        <taxon>Bacteria</taxon>
        <taxon>Pseudomonadati</taxon>
        <taxon>Bacteroidota</taxon>
        <taxon>Bacteroidia</taxon>
        <taxon>Marinilabiliales</taxon>
        <taxon>Marinilabiliaceae</taxon>
        <taxon>Carboxylicivirga</taxon>
    </lineage>
</organism>